<gene>
    <name evidence="8" type="ordered locus">CLOST_0091</name>
</gene>
<evidence type="ECO:0000256" key="5">
    <source>
        <dbReference type="ARBA" id="ARBA00023139"/>
    </source>
</evidence>
<evidence type="ECO:0000256" key="7">
    <source>
        <dbReference type="SAM" id="SignalP"/>
    </source>
</evidence>
<dbReference type="EMBL" id="FP565809">
    <property type="protein sequence ID" value="CBH20221.1"/>
    <property type="molecule type" value="Genomic_DNA"/>
</dbReference>
<dbReference type="CDD" id="cd13526">
    <property type="entry name" value="PBP2_lipoprotein_MetQ_like"/>
    <property type="match status" value="1"/>
</dbReference>
<keyword evidence="5" id="KW-0564">Palmitate</keyword>
<dbReference type="KEGG" id="cst:CLOST_0091"/>
<keyword evidence="6 8" id="KW-0449">Lipoprotein</keyword>
<feature type="signal peptide" evidence="7">
    <location>
        <begin position="1"/>
        <end position="20"/>
    </location>
</feature>
<dbReference type="BioCyc" id="CSTI499177:GJE9-95-MONOMER"/>
<dbReference type="PROSITE" id="PS51257">
    <property type="entry name" value="PROKAR_LIPOPROTEIN"/>
    <property type="match status" value="1"/>
</dbReference>
<dbReference type="HOGENOM" id="CLU_067080_0_0_9"/>
<organism evidence="8 9">
    <name type="scientific">Acetoanaerobium sticklandii (strain ATCC 12662 / DSM 519 / JCM 1433 / CCUG 9281 / NCIMB 10654 / HF)</name>
    <name type="common">Clostridium sticklandii</name>
    <dbReference type="NCBI Taxonomy" id="499177"/>
    <lineage>
        <taxon>Bacteria</taxon>
        <taxon>Bacillati</taxon>
        <taxon>Bacillota</taxon>
        <taxon>Clostridia</taxon>
        <taxon>Peptostreptococcales</taxon>
        <taxon>Filifactoraceae</taxon>
        <taxon>Acetoanaerobium</taxon>
    </lineage>
</organism>
<accession>E3PR25</accession>
<protein>
    <submittedName>
        <fullName evidence="8">Putative D-methionine-binding lipoprotein metQ</fullName>
    </submittedName>
</protein>
<dbReference type="Proteomes" id="UP000007041">
    <property type="component" value="Chromosome"/>
</dbReference>
<keyword evidence="3 7" id="KW-0732">Signal</keyword>
<dbReference type="Gene3D" id="3.40.190.10">
    <property type="entry name" value="Periplasmic binding protein-like II"/>
    <property type="match status" value="2"/>
</dbReference>
<reference evidence="9" key="1">
    <citation type="journal article" date="2010" name="BMC Genomics">
        <title>Clostridium sticklandii, a specialist in amino acid degradation:revisiting its metabolism through its genome sequence.</title>
        <authorList>
            <person name="Fonknechten N."/>
            <person name="Chaussonnerie S."/>
            <person name="Tricot S."/>
            <person name="Lajus A."/>
            <person name="Andreesen J.R."/>
            <person name="Perchat N."/>
            <person name="Pelletier E."/>
            <person name="Gouyvenoux M."/>
            <person name="Barbe V."/>
            <person name="Salanoubat M."/>
            <person name="Le Paslier D."/>
            <person name="Weissenbach J."/>
            <person name="Cohen G.N."/>
            <person name="Kreimeyer A."/>
        </authorList>
    </citation>
    <scope>NUCLEOTIDE SEQUENCE [LARGE SCALE GENOMIC DNA]</scope>
    <source>
        <strain evidence="9">ATCC 12662 / DSM 519 / JCM 1433 / CCUG 9281 / NCIMB 10654 / HF</strain>
    </source>
</reference>
<name>E3PR25_ACESD</name>
<dbReference type="SUPFAM" id="SSF53850">
    <property type="entry name" value="Periplasmic binding protein-like II"/>
    <property type="match status" value="1"/>
</dbReference>
<keyword evidence="9" id="KW-1185">Reference proteome</keyword>
<dbReference type="PANTHER" id="PTHR30429:SF0">
    <property type="entry name" value="METHIONINE-BINDING LIPOPROTEIN METQ"/>
    <property type="match status" value="1"/>
</dbReference>
<comment type="subcellular location">
    <subcellularLocation>
        <location evidence="1">Membrane</location>
        <topology evidence="1">Lipid-anchor</topology>
    </subcellularLocation>
</comment>
<evidence type="ECO:0000256" key="1">
    <source>
        <dbReference type="ARBA" id="ARBA00004635"/>
    </source>
</evidence>
<evidence type="ECO:0000313" key="9">
    <source>
        <dbReference type="Proteomes" id="UP000007041"/>
    </source>
</evidence>
<dbReference type="eggNOG" id="COG1464">
    <property type="taxonomic scope" value="Bacteria"/>
</dbReference>
<dbReference type="Pfam" id="PF03180">
    <property type="entry name" value="Lipoprotein_9"/>
    <property type="match status" value="1"/>
</dbReference>
<evidence type="ECO:0000256" key="4">
    <source>
        <dbReference type="ARBA" id="ARBA00023136"/>
    </source>
</evidence>
<evidence type="ECO:0000256" key="6">
    <source>
        <dbReference type="ARBA" id="ARBA00023288"/>
    </source>
</evidence>
<dbReference type="STRING" id="1511.CLOST_0091"/>
<evidence type="ECO:0000313" key="8">
    <source>
        <dbReference type="EMBL" id="CBH20221.1"/>
    </source>
</evidence>
<dbReference type="GO" id="GO:0016020">
    <property type="term" value="C:membrane"/>
    <property type="evidence" value="ECO:0007669"/>
    <property type="project" value="UniProtKB-SubCell"/>
</dbReference>
<evidence type="ECO:0000256" key="3">
    <source>
        <dbReference type="ARBA" id="ARBA00022729"/>
    </source>
</evidence>
<dbReference type="AlphaFoldDB" id="E3PR25"/>
<dbReference type="PANTHER" id="PTHR30429">
    <property type="entry name" value="D-METHIONINE-BINDING LIPOPROTEIN METQ"/>
    <property type="match status" value="1"/>
</dbReference>
<proteinExistence type="inferred from homology"/>
<evidence type="ECO:0000256" key="2">
    <source>
        <dbReference type="ARBA" id="ARBA00008973"/>
    </source>
</evidence>
<feature type="chain" id="PRO_5038891929" evidence="7">
    <location>
        <begin position="21"/>
        <end position="282"/>
    </location>
</feature>
<comment type="similarity">
    <text evidence="2">Belongs to the NlpA lipoprotein family.</text>
</comment>
<sequence length="282" mass="31484">MKSKKIISLFSIIMLSIAMVGCSINANSSDDTSSEVDTKVEEKEIIKIGTTGFFKDIVQEAKKDFESTSGYELEVIVFDDNVTPNIALDEGSIDVNFYQHVPFLDAFNKERGTNLVKYGEKGIACTYGIYSSKLKSLEEIPNGAKIGIANDSSNRTRGLRFLESNGFIKIKDGVDLPTKLDVIENPKNLDLIEIDGPKLISSMEDVDAVVGYGIYMLLSGKDPKSAIIFDNEEDTKRYADVIVLREDNKNVEWVKHLEAALTNEKMRKYMDEELEGAYIPAY</sequence>
<dbReference type="InterPro" id="IPR004872">
    <property type="entry name" value="Lipoprotein_NlpA"/>
</dbReference>
<keyword evidence="4" id="KW-0472">Membrane</keyword>